<dbReference type="Pfam" id="PF22754">
    <property type="entry name" value="bHLH-TF_ACT-like_plant"/>
    <property type="match status" value="1"/>
</dbReference>
<keyword evidence="9" id="KW-1185">Reference proteome</keyword>
<keyword evidence="4" id="KW-0539">Nucleus</keyword>
<dbReference type="InterPro" id="IPR025610">
    <property type="entry name" value="MYC/MYB_N"/>
</dbReference>
<keyword evidence="3" id="KW-0804">Transcription</keyword>
<dbReference type="EMBL" id="KE344869">
    <property type="protein sequence ID" value="EXB82587.1"/>
    <property type="molecule type" value="Genomic_DNA"/>
</dbReference>
<keyword evidence="2" id="KW-0805">Transcription regulation</keyword>
<dbReference type="SMART" id="SM00353">
    <property type="entry name" value="HLH"/>
    <property type="match status" value="1"/>
</dbReference>
<sequence length="466" mass="52774">MSEQVVEWFRPLLGAQQWDYVVVWKLGDDPSRFIEWMGCCCSGGNVKEERTENSHLSSLCRDTCLKHPVRTKACEALSQLPSSMPLYSGVHTDVVISRQPRWLSQVEGSDSYPSHNFSGTLALIPVEDGLIELYATKNIPKNQKVLELILAHCNSSLKQENLDILPQKCVQKQPSFSNLLSLGPRSGVFQQVSRSGSHTSTEGPSNASSSNISNEHLLFGSNCVYESQYQPYKSSYENTSELKKLDYNEDFLKQQSSLVSGCEAEKTAKKVTKRKERGSYKSTNLISERNRRKRIKMAQLTLRSLVPNITKMDTASIIGDAVNYIRELQKEEKELQEELKKMEEEEEKELQKSKDRLAIPESNEAKFVTSCLPPAANNPTFGQKMKTEMQVDVKQVGKRECFIKVFYEHMQGSFVRLMEAIDSIELQVVNCNLTTFNGRVQNILEVKADKDIQAVRLKNLLIELVG</sequence>
<name>W9RCQ0_9ROSA</name>
<feature type="coiled-coil region" evidence="5">
    <location>
        <begin position="318"/>
        <end position="356"/>
    </location>
</feature>
<evidence type="ECO:0000256" key="3">
    <source>
        <dbReference type="ARBA" id="ARBA00023163"/>
    </source>
</evidence>
<dbReference type="KEGG" id="mnt:21410373"/>
<dbReference type="AlphaFoldDB" id="W9RCQ0"/>
<evidence type="ECO:0000256" key="2">
    <source>
        <dbReference type="ARBA" id="ARBA00023015"/>
    </source>
</evidence>
<dbReference type="PANTHER" id="PTHR31945">
    <property type="entry name" value="TRANSCRIPTION FACTOR SCREAM2-RELATED"/>
    <property type="match status" value="1"/>
</dbReference>
<reference evidence="9" key="1">
    <citation type="submission" date="2013-01" db="EMBL/GenBank/DDBJ databases">
        <title>Draft Genome Sequence of a Mulberry Tree, Morus notabilis C.K. Schneid.</title>
        <authorList>
            <person name="He N."/>
            <person name="Zhao S."/>
        </authorList>
    </citation>
    <scope>NUCLEOTIDE SEQUENCE</scope>
</reference>
<dbReference type="GO" id="GO:0003700">
    <property type="term" value="F:DNA-binding transcription factor activity"/>
    <property type="evidence" value="ECO:0007669"/>
    <property type="project" value="TreeGrafter"/>
</dbReference>
<feature type="domain" description="BHLH" evidence="7">
    <location>
        <begin position="279"/>
        <end position="328"/>
    </location>
</feature>
<evidence type="ECO:0000313" key="8">
    <source>
        <dbReference type="EMBL" id="EXB82587.1"/>
    </source>
</evidence>
<dbReference type="PROSITE" id="PS50888">
    <property type="entry name" value="BHLH"/>
    <property type="match status" value="1"/>
</dbReference>
<comment type="subcellular location">
    <subcellularLocation>
        <location evidence="1">Nucleus</location>
    </subcellularLocation>
</comment>
<gene>
    <name evidence="8" type="ORF">L484_027765</name>
</gene>
<dbReference type="Gene3D" id="4.10.280.10">
    <property type="entry name" value="Helix-loop-helix DNA-binding domain"/>
    <property type="match status" value="1"/>
</dbReference>
<dbReference type="Pfam" id="PF00010">
    <property type="entry name" value="HLH"/>
    <property type="match status" value="1"/>
</dbReference>
<evidence type="ECO:0000256" key="5">
    <source>
        <dbReference type="SAM" id="Coils"/>
    </source>
</evidence>
<protein>
    <recommendedName>
        <fullName evidence="7">BHLH domain-containing protein</fullName>
    </recommendedName>
</protein>
<dbReference type="STRING" id="981085.W9RCQ0"/>
<dbReference type="PANTHER" id="PTHR31945:SF63">
    <property type="entry name" value="TRANSCRIPTION FACTOR BHLH90"/>
    <property type="match status" value="1"/>
</dbReference>
<dbReference type="InterPro" id="IPR051358">
    <property type="entry name" value="TF_AMS/ICE1/BHLH6-like"/>
</dbReference>
<feature type="region of interest" description="Disordered" evidence="6">
    <location>
        <begin position="190"/>
        <end position="212"/>
    </location>
</feature>
<evidence type="ECO:0000256" key="6">
    <source>
        <dbReference type="SAM" id="MobiDB-lite"/>
    </source>
</evidence>
<dbReference type="eggNOG" id="ENOG502QTEQ">
    <property type="taxonomic scope" value="Eukaryota"/>
</dbReference>
<evidence type="ECO:0000256" key="1">
    <source>
        <dbReference type="ARBA" id="ARBA00004123"/>
    </source>
</evidence>
<evidence type="ECO:0000313" key="9">
    <source>
        <dbReference type="Proteomes" id="UP000030645"/>
    </source>
</evidence>
<dbReference type="GO" id="GO:0046983">
    <property type="term" value="F:protein dimerization activity"/>
    <property type="evidence" value="ECO:0007669"/>
    <property type="project" value="InterPro"/>
</dbReference>
<dbReference type="InterPro" id="IPR036638">
    <property type="entry name" value="HLH_DNA-bd_sf"/>
</dbReference>
<dbReference type="InterPro" id="IPR011598">
    <property type="entry name" value="bHLH_dom"/>
</dbReference>
<accession>W9RCQ0</accession>
<proteinExistence type="predicted"/>
<dbReference type="Proteomes" id="UP000030645">
    <property type="component" value="Unassembled WGS sequence"/>
</dbReference>
<evidence type="ECO:0000259" key="7">
    <source>
        <dbReference type="PROSITE" id="PS50888"/>
    </source>
</evidence>
<dbReference type="GO" id="GO:0043565">
    <property type="term" value="F:sequence-specific DNA binding"/>
    <property type="evidence" value="ECO:0007669"/>
    <property type="project" value="TreeGrafter"/>
</dbReference>
<dbReference type="InterPro" id="IPR054502">
    <property type="entry name" value="bHLH-TF_ACT-like_plant"/>
</dbReference>
<dbReference type="SUPFAM" id="SSF47459">
    <property type="entry name" value="HLH, helix-loop-helix DNA-binding domain"/>
    <property type="match status" value="1"/>
</dbReference>
<evidence type="ECO:0000256" key="4">
    <source>
        <dbReference type="ARBA" id="ARBA00023242"/>
    </source>
</evidence>
<dbReference type="Pfam" id="PF14215">
    <property type="entry name" value="bHLH-MYC_N"/>
    <property type="match status" value="1"/>
</dbReference>
<organism evidence="8 9">
    <name type="scientific">Morus notabilis</name>
    <dbReference type="NCBI Taxonomy" id="981085"/>
    <lineage>
        <taxon>Eukaryota</taxon>
        <taxon>Viridiplantae</taxon>
        <taxon>Streptophyta</taxon>
        <taxon>Embryophyta</taxon>
        <taxon>Tracheophyta</taxon>
        <taxon>Spermatophyta</taxon>
        <taxon>Magnoliopsida</taxon>
        <taxon>eudicotyledons</taxon>
        <taxon>Gunneridae</taxon>
        <taxon>Pentapetalae</taxon>
        <taxon>rosids</taxon>
        <taxon>fabids</taxon>
        <taxon>Rosales</taxon>
        <taxon>Moraceae</taxon>
        <taxon>Moreae</taxon>
        <taxon>Morus</taxon>
    </lineage>
</organism>
<dbReference type="OrthoDB" id="1890947at2759"/>
<keyword evidence="5" id="KW-0175">Coiled coil</keyword>
<dbReference type="GO" id="GO:0005634">
    <property type="term" value="C:nucleus"/>
    <property type="evidence" value="ECO:0007669"/>
    <property type="project" value="UniProtKB-SubCell"/>
</dbReference>